<organism evidence="1 2">
    <name type="scientific">Methylobacterium nodulans (strain LMG 21967 / CNCM I-2342 / ORS 2060)</name>
    <dbReference type="NCBI Taxonomy" id="460265"/>
    <lineage>
        <taxon>Bacteria</taxon>
        <taxon>Pseudomonadati</taxon>
        <taxon>Pseudomonadota</taxon>
        <taxon>Alphaproteobacteria</taxon>
        <taxon>Hyphomicrobiales</taxon>
        <taxon>Methylobacteriaceae</taxon>
        <taxon>Methylobacterium</taxon>
    </lineage>
</organism>
<dbReference type="Proteomes" id="UP000008207">
    <property type="component" value="Chromosome"/>
</dbReference>
<keyword evidence="2" id="KW-1185">Reference proteome</keyword>
<reference evidence="1 2" key="1">
    <citation type="submission" date="2009-01" db="EMBL/GenBank/DDBJ databases">
        <title>Complete sequence of chromosome of Methylobacterium nodulans ORS 2060.</title>
        <authorList>
            <consortium name="US DOE Joint Genome Institute"/>
            <person name="Lucas S."/>
            <person name="Copeland A."/>
            <person name="Lapidus A."/>
            <person name="Glavina del Rio T."/>
            <person name="Dalin E."/>
            <person name="Tice H."/>
            <person name="Bruce D."/>
            <person name="Goodwin L."/>
            <person name="Pitluck S."/>
            <person name="Sims D."/>
            <person name="Brettin T."/>
            <person name="Detter J.C."/>
            <person name="Han C."/>
            <person name="Larimer F."/>
            <person name="Land M."/>
            <person name="Hauser L."/>
            <person name="Kyrpides N."/>
            <person name="Ivanova N."/>
            <person name="Marx C.J."/>
            <person name="Richardson P."/>
        </authorList>
    </citation>
    <scope>NUCLEOTIDE SEQUENCE [LARGE SCALE GENOMIC DNA]</scope>
    <source>
        <strain evidence="2">LMG 21967 / CNCM I-2342 / ORS 2060</strain>
    </source>
</reference>
<evidence type="ECO:0000313" key="2">
    <source>
        <dbReference type="Proteomes" id="UP000008207"/>
    </source>
</evidence>
<protein>
    <submittedName>
        <fullName evidence="1">Uncharacterized protein</fullName>
    </submittedName>
</protein>
<dbReference type="RefSeq" id="WP_015930473.1">
    <property type="nucleotide sequence ID" value="NC_011894.1"/>
</dbReference>
<gene>
    <name evidence="1" type="ordered locus">Mnod_3923</name>
</gene>
<dbReference type="HOGENOM" id="CLU_2494330_0_0_5"/>
<dbReference type="EMBL" id="CP001349">
    <property type="protein sequence ID" value="ACL58823.1"/>
    <property type="molecule type" value="Genomic_DNA"/>
</dbReference>
<name>B8ISI3_METNO</name>
<evidence type="ECO:0000313" key="1">
    <source>
        <dbReference type="EMBL" id="ACL58823.1"/>
    </source>
</evidence>
<dbReference type="OrthoDB" id="7998132at2"/>
<dbReference type="STRING" id="460265.Mnod_3923"/>
<proteinExistence type="predicted"/>
<dbReference type="AlphaFoldDB" id="B8ISI3"/>
<accession>B8ISI3</accession>
<sequence>MPIYLDDEWHAFLSDETRVKRVYRDEVLIGRVRRWQVSEPGELTREWYTAERCEGSLLVQIEGKQPDFEEALQRVVFYGVAH</sequence>
<dbReference type="KEGG" id="mno:Mnod_3923"/>